<keyword evidence="3" id="KW-0411">Iron-sulfur</keyword>
<dbReference type="PANTHER" id="PTHR43432">
    <property type="entry name" value="SLR0285 PROTEIN"/>
    <property type="match status" value="1"/>
</dbReference>
<name>A0A371QYW0_9CREN</name>
<dbReference type="GO" id="GO:0003824">
    <property type="term" value="F:catalytic activity"/>
    <property type="evidence" value="ECO:0007669"/>
    <property type="project" value="InterPro"/>
</dbReference>
<dbReference type="SFLD" id="SFLDG01084">
    <property type="entry name" value="Uncharacterised_Radical_SAM_Su"/>
    <property type="match status" value="1"/>
</dbReference>
<evidence type="ECO:0000256" key="1">
    <source>
        <dbReference type="ARBA" id="ARBA00022723"/>
    </source>
</evidence>
<evidence type="ECO:0000256" key="3">
    <source>
        <dbReference type="ARBA" id="ARBA00023014"/>
    </source>
</evidence>
<dbReference type="CDD" id="cd01335">
    <property type="entry name" value="Radical_SAM"/>
    <property type="match status" value="1"/>
</dbReference>
<keyword evidence="2" id="KW-0408">Iron</keyword>
<dbReference type="Pfam" id="PF04055">
    <property type="entry name" value="Radical_SAM"/>
    <property type="match status" value="1"/>
</dbReference>
<accession>A0A371QYW0</accession>
<dbReference type="AlphaFoldDB" id="A0A371QYW0"/>
<dbReference type="SUPFAM" id="SSF102114">
    <property type="entry name" value="Radical SAM enzymes"/>
    <property type="match status" value="1"/>
</dbReference>
<proteinExistence type="predicted"/>
<evidence type="ECO:0000313" key="5">
    <source>
        <dbReference type="EMBL" id="RFA95962.1"/>
    </source>
</evidence>
<comment type="caution">
    <text evidence="5">The sequence shown here is derived from an EMBL/GenBank/DDBJ whole genome shotgun (WGS) entry which is preliminary data.</text>
</comment>
<dbReference type="Proteomes" id="UP000257123">
    <property type="component" value="Unassembled WGS sequence"/>
</dbReference>
<dbReference type="RefSeq" id="WP_116421134.1">
    <property type="nucleotide sequence ID" value="NZ_NMUE01000017.1"/>
</dbReference>
<evidence type="ECO:0000313" key="6">
    <source>
        <dbReference type="Proteomes" id="UP000257123"/>
    </source>
</evidence>
<reference evidence="5 6" key="1">
    <citation type="submission" date="2017-07" db="EMBL/GenBank/DDBJ databases">
        <title>Draft genome sequence of aerobic hyperthermophilic archaea, Pyrobaculum aerophilum YKB31 and YKB32.</title>
        <authorList>
            <person name="Mochizuki T."/>
            <person name="Berliner A.J."/>
            <person name="Yoshida-Takashima Y."/>
            <person name="Takaki Y."/>
            <person name="Nunoura T."/>
            <person name="Takai K."/>
        </authorList>
    </citation>
    <scope>NUCLEOTIDE SEQUENCE [LARGE SCALE GENOMIC DNA]</scope>
    <source>
        <strain evidence="5 6">YKB31</strain>
    </source>
</reference>
<protein>
    <submittedName>
        <fullName evidence="5">Radical SAM protein</fullName>
    </submittedName>
</protein>
<dbReference type="InterPro" id="IPR040086">
    <property type="entry name" value="MJ0683-like"/>
</dbReference>
<gene>
    <name evidence="5" type="ORF">CGL51_06535</name>
</gene>
<dbReference type="InterPro" id="IPR007197">
    <property type="entry name" value="rSAM"/>
</dbReference>
<organism evidence="5 6">
    <name type="scientific">Pyrobaculum aerophilum</name>
    <dbReference type="NCBI Taxonomy" id="13773"/>
    <lineage>
        <taxon>Archaea</taxon>
        <taxon>Thermoproteota</taxon>
        <taxon>Thermoprotei</taxon>
        <taxon>Thermoproteales</taxon>
        <taxon>Thermoproteaceae</taxon>
        <taxon>Pyrobaculum</taxon>
    </lineage>
</organism>
<keyword evidence="1" id="KW-0479">Metal-binding</keyword>
<dbReference type="Gene3D" id="3.80.30.30">
    <property type="match status" value="1"/>
</dbReference>
<dbReference type="PANTHER" id="PTHR43432:SF6">
    <property type="entry name" value="RADICAL SAM CORE DOMAIN-CONTAINING PROTEIN"/>
    <property type="match status" value="1"/>
</dbReference>
<evidence type="ECO:0000259" key="4">
    <source>
        <dbReference type="Pfam" id="PF04055"/>
    </source>
</evidence>
<feature type="domain" description="Radical SAM core" evidence="4">
    <location>
        <begin position="25"/>
        <end position="197"/>
    </location>
</feature>
<dbReference type="GO" id="GO:0051536">
    <property type="term" value="F:iron-sulfur cluster binding"/>
    <property type="evidence" value="ECO:0007669"/>
    <property type="project" value="UniProtKB-KW"/>
</dbReference>
<dbReference type="InterPro" id="IPR058240">
    <property type="entry name" value="rSAM_sf"/>
</dbReference>
<sequence>MKIYEIRVKRALAPSGLPEYDYALNPYVGCLHGCHYCYAIDKTRGLPGKMWGEVVYVKTNLLEVLKREAAKYRPGVVGLSTITDPYQPPEAKYRLSRGAIEILAEAGFHVSVQTKSGMAMRDLDLFVKYRDRVDVGVTITTLRDKARILEPLASHPLARARTVEKLAEAGVRVWIFLGPIIPGFNDSPGDIEEVVELAHSTGAELIYDRYRPKPLADARLAAQYRQVRAGEEWWARVKKTVEEICARIGAKCTDAEEEWRSARRRKRYGV</sequence>
<dbReference type="SFLD" id="SFLDS00029">
    <property type="entry name" value="Radical_SAM"/>
    <property type="match status" value="1"/>
</dbReference>
<evidence type="ECO:0000256" key="2">
    <source>
        <dbReference type="ARBA" id="ARBA00023004"/>
    </source>
</evidence>
<dbReference type="EMBL" id="NMUE01000017">
    <property type="protein sequence ID" value="RFA95962.1"/>
    <property type="molecule type" value="Genomic_DNA"/>
</dbReference>
<dbReference type="GO" id="GO:0046872">
    <property type="term" value="F:metal ion binding"/>
    <property type="evidence" value="ECO:0007669"/>
    <property type="project" value="UniProtKB-KW"/>
</dbReference>